<dbReference type="KEGG" id="pmrn:116953106"/>
<protein>
    <submittedName>
        <fullName evidence="2">Inactive glycosyltransferase 25 family member 3-like</fullName>
    </submittedName>
</protein>
<dbReference type="RefSeq" id="XP_032828842.1">
    <property type="nucleotide sequence ID" value="XM_032972951.1"/>
</dbReference>
<gene>
    <name evidence="2" type="primary">LOC116953106</name>
</gene>
<dbReference type="PANTHER" id="PTHR10730:SF9">
    <property type="entry name" value="INACTIVE GLYCOSYLTRANSFERASE 25 FAMILY MEMBER 3"/>
    <property type="match status" value="1"/>
</dbReference>
<dbReference type="AlphaFoldDB" id="A0AAJ7U5U7"/>
<organism evidence="1 2">
    <name type="scientific">Petromyzon marinus</name>
    <name type="common">Sea lamprey</name>
    <dbReference type="NCBI Taxonomy" id="7757"/>
    <lineage>
        <taxon>Eukaryota</taxon>
        <taxon>Metazoa</taxon>
        <taxon>Chordata</taxon>
        <taxon>Craniata</taxon>
        <taxon>Vertebrata</taxon>
        <taxon>Cyclostomata</taxon>
        <taxon>Hyperoartia</taxon>
        <taxon>Petromyzontiformes</taxon>
        <taxon>Petromyzontidae</taxon>
        <taxon>Petromyzon</taxon>
    </lineage>
</organism>
<accession>A0AAJ7U5U7</accession>
<dbReference type="Proteomes" id="UP001318040">
    <property type="component" value="Chromosome 50"/>
</dbReference>
<proteinExistence type="predicted"/>
<keyword evidence="1" id="KW-1185">Reference proteome</keyword>
<dbReference type="PANTHER" id="PTHR10730">
    <property type="entry name" value="PROCOLLAGEN-LYSINE,2-OXOGLUTARATE 5-DIOXYGENASE/GLYCOSYLTRANSFERASE 25 FAMILY MEMBER"/>
    <property type="match status" value="1"/>
</dbReference>
<reference evidence="2" key="1">
    <citation type="submission" date="2025-08" db="UniProtKB">
        <authorList>
            <consortium name="RefSeq"/>
        </authorList>
    </citation>
    <scope>IDENTIFICATION</scope>
    <source>
        <tissue evidence="2">Sperm</tissue>
    </source>
</reference>
<name>A0AAJ7U5U7_PETMA</name>
<dbReference type="InterPro" id="IPR050757">
    <property type="entry name" value="Collagen_mod_GT25"/>
</dbReference>
<evidence type="ECO:0000313" key="1">
    <source>
        <dbReference type="Proteomes" id="UP001318040"/>
    </source>
</evidence>
<evidence type="ECO:0000313" key="2">
    <source>
        <dbReference type="RefSeq" id="XP_032828842.1"/>
    </source>
</evidence>
<sequence>MLTSRTAYSNYWSGITDKGYYRRTAEYLQQLRERRRRGCHRVPMLHSALLLHVGESDAGALAFHPPPPDYSWPYDDVIVFAHSCMRAGWRGGPGGGELVARQSASLRCYEASGDPNLPGDPG</sequence>